<evidence type="ECO:0000256" key="2">
    <source>
        <dbReference type="ARBA" id="ARBA00022692"/>
    </source>
</evidence>
<dbReference type="GO" id="GO:0016020">
    <property type="term" value="C:membrane"/>
    <property type="evidence" value="ECO:0007669"/>
    <property type="project" value="UniProtKB-SubCell"/>
</dbReference>
<dbReference type="Proteomes" id="UP000236621">
    <property type="component" value="Unassembled WGS sequence"/>
</dbReference>
<keyword evidence="2 6" id="KW-0812">Transmembrane</keyword>
<reference evidence="7 8" key="1">
    <citation type="submission" date="2017-08" db="EMBL/GenBank/DDBJ databases">
        <title>Harnessing the power of phylogenomics to disentangle the directionality and signatures of interkingdom host jumping in the parasitic fungal genus Tolypocladium.</title>
        <authorList>
            <person name="Quandt C.A."/>
            <person name="Patterson W."/>
            <person name="Spatafora J.W."/>
        </authorList>
    </citation>
    <scope>NUCLEOTIDE SEQUENCE [LARGE SCALE GENOMIC DNA]</scope>
    <source>
        <strain evidence="7 8">CBS 113982</strain>
    </source>
</reference>
<dbReference type="SUPFAM" id="SSF103506">
    <property type="entry name" value="Mitochondrial carrier"/>
    <property type="match status" value="1"/>
</dbReference>
<dbReference type="Pfam" id="PF00153">
    <property type="entry name" value="Mito_carr"/>
    <property type="match status" value="1"/>
</dbReference>
<keyword evidence="3" id="KW-0496">Mitochondrion</keyword>
<dbReference type="OrthoDB" id="270584at2759"/>
<organism evidence="7 8">
    <name type="scientific">Tolypocladium capitatum</name>
    <dbReference type="NCBI Taxonomy" id="45235"/>
    <lineage>
        <taxon>Eukaryota</taxon>
        <taxon>Fungi</taxon>
        <taxon>Dikarya</taxon>
        <taxon>Ascomycota</taxon>
        <taxon>Pezizomycotina</taxon>
        <taxon>Sordariomycetes</taxon>
        <taxon>Hypocreomycetidae</taxon>
        <taxon>Hypocreales</taxon>
        <taxon>Ophiocordycipitaceae</taxon>
        <taxon>Tolypocladium</taxon>
    </lineage>
</organism>
<protein>
    <submittedName>
        <fullName evidence="7">Mitochondrial carrier protein LEU5</fullName>
    </submittedName>
</protein>
<gene>
    <name evidence="7" type="ORF">TCAP_05085</name>
</gene>
<evidence type="ECO:0000256" key="6">
    <source>
        <dbReference type="SAM" id="Phobius"/>
    </source>
</evidence>
<comment type="caution">
    <text evidence="7">The sequence shown here is derived from an EMBL/GenBank/DDBJ whole genome shotgun (WGS) entry which is preliminary data.</text>
</comment>
<dbReference type="Gene3D" id="1.50.40.10">
    <property type="entry name" value="Mitochondrial carrier domain"/>
    <property type="match status" value="1"/>
</dbReference>
<dbReference type="InterPro" id="IPR018108">
    <property type="entry name" value="MCP_transmembrane"/>
</dbReference>
<feature type="non-terminal residue" evidence="7">
    <location>
        <position position="79"/>
    </location>
</feature>
<evidence type="ECO:0000256" key="1">
    <source>
        <dbReference type="ARBA" id="ARBA00004141"/>
    </source>
</evidence>
<evidence type="ECO:0000256" key="3">
    <source>
        <dbReference type="ARBA" id="ARBA00022792"/>
    </source>
</evidence>
<dbReference type="STRING" id="45235.A0A2K3QBW3"/>
<sequence length="79" mass="9065">MLLGRAKRRRNSRPYLLDVIVPARGYPAADMGRRHQRGIRGFFVGLTIRYVKVIPIVAVSFYTNERMKLVFGIEKALST</sequence>
<proteinExistence type="predicted"/>
<evidence type="ECO:0000313" key="7">
    <source>
        <dbReference type="EMBL" id="PNY25003.1"/>
    </source>
</evidence>
<comment type="subcellular location">
    <subcellularLocation>
        <location evidence="1">Membrane</location>
        <topology evidence="1">Multi-pass membrane protein</topology>
    </subcellularLocation>
</comment>
<evidence type="ECO:0000313" key="8">
    <source>
        <dbReference type="Proteomes" id="UP000236621"/>
    </source>
</evidence>
<keyword evidence="3" id="KW-0999">Mitochondrion inner membrane</keyword>
<accession>A0A2K3QBW3</accession>
<dbReference type="EMBL" id="NRSZ01000822">
    <property type="protein sequence ID" value="PNY25003.1"/>
    <property type="molecule type" value="Genomic_DNA"/>
</dbReference>
<evidence type="ECO:0000256" key="5">
    <source>
        <dbReference type="ARBA" id="ARBA00023136"/>
    </source>
</evidence>
<keyword evidence="4 6" id="KW-1133">Transmembrane helix</keyword>
<name>A0A2K3QBW3_9HYPO</name>
<keyword evidence="8" id="KW-1185">Reference proteome</keyword>
<evidence type="ECO:0000256" key="4">
    <source>
        <dbReference type="ARBA" id="ARBA00022989"/>
    </source>
</evidence>
<keyword evidence="5 6" id="KW-0472">Membrane</keyword>
<feature type="transmembrane region" description="Helical" evidence="6">
    <location>
        <begin position="41"/>
        <end position="62"/>
    </location>
</feature>
<dbReference type="AlphaFoldDB" id="A0A2K3QBW3"/>
<dbReference type="InterPro" id="IPR023395">
    <property type="entry name" value="MCP_dom_sf"/>
</dbReference>